<dbReference type="SUPFAM" id="SSF51735">
    <property type="entry name" value="NAD(P)-binding Rossmann-fold domains"/>
    <property type="match status" value="1"/>
</dbReference>
<dbReference type="InterPro" id="IPR008927">
    <property type="entry name" value="6-PGluconate_DH-like_C_sf"/>
</dbReference>
<accession>A0A3S0JR75</accession>
<evidence type="ECO:0000313" key="6">
    <source>
        <dbReference type="Proteomes" id="UP000282060"/>
    </source>
</evidence>
<dbReference type="InterPro" id="IPR036291">
    <property type="entry name" value="NAD(P)-bd_dom_sf"/>
</dbReference>
<dbReference type="Gene3D" id="3.40.50.720">
    <property type="entry name" value="NAD(P)-binding Rossmann-like Domain"/>
    <property type="match status" value="1"/>
</dbReference>
<name>A0A3S0JR75_9GAMM</name>
<comment type="cofactor">
    <cofactor evidence="1">
        <name>FAD</name>
        <dbReference type="ChEBI" id="CHEBI:57692"/>
    </cofactor>
</comment>
<evidence type="ECO:0000259" key="4">
    <source>
        <dbReference type="Pfam" id="PF02317"/>
    </source>
</evidence>
<evidence type="ECO:0000256" key="1">
    <source>
        <dbReference type="ARBA" id="ARBA00001974"/>
    </source>
</evidence>
<dbReference type="InterPro" id="IPR040131">
    <property type="entry name" value="MnmG_N"/>
</dbReference>
<organism evidence="5 6">
    <name type="scientific">Shewanella atlantica</name>
    <dbReference type="NCBI Taxonomy" id="271099"/>
    <lineage>
        <taxon>Bacteria</taxon>
        <taxon>Pseudomonadati</taxon>
        <taxon>Pseudomonadota</taxon>
        <taxon>Gammaproteobacteria</taxon>
        <taxon>Alteromonadales</taxon>
        <taxon>Shewanellaceae</taxon>
        <taxon>Shewanella</taxon>
    </lineage>
</organism>
<dbReference type="Gene3D" id="1.10.1040.10">
    <property type="entry name" value="N-(1-d-carboxylethyl)-l-norvaline Dehydrogenase, domain 2"/>
    <property type="match status" value="1"/>
</dbReference>
<dbReference type="InterPro" id="IPR003421">
    <property type="entry name" value="Opine_DH"/>
</dbReference>
<dbReference type="InterPro" id="IPR051729">
    <property type="entry name" value="Opine/Lysopine_DH"/>
</dbReference>
<sequence>MKITIIGAGNAGSACAFMAAEAGHKVKILKTSNRIAHDDHFEAMVKNRGIYCIDNTKKGHFTDSGDDAEKTFQPLESITRDPKEAIEGADVIMIFIQTTYHPALAKRIAKYFEDDQLVISIPGYAGSIFYNKFCDNNPIFAEGESTPNDARVVEPGTVKVLFKNTRNSLSFFPATRAAEGMTIASRLFPAYNIEMDSVRKHIFESALHNPNIIVHTVGQYVMYPMLEYCAKHHPDEVPYMYRDALSTEMAWLMIEKLDAEKMAVLSALGCKPIPYLEACLFRNEKDLNRDPKEVFESYKISSPPGPYSFDNRYVTEDVPMGLVLLSSLGEKLGINMPECNRLIEMCGGILERDFYEEGRTLASLGLDELTREELLHFVEVEKVDNDRFGSSSISTEH</sequence>
<dbReference type="InterPro" id="IPR013328">
    <property type="entry name" value="6PGD_dom2"/>
</dbReference>
<dbReference type="SUPFAM" id="SSF48179">
    <property type="entry name" value="6-phosphogluconate dehydrogenase C-terminal domain-like"/>
    <property type="match status" value="1"/>
</dbReference>
<dbReference type="Pfam" id="PF01134">
    <property type="entry name" value="GIDA"/>
    <property type="match status" value="1"/>
</dbReference>
<dbReference type="PANTHER" id="PTHR38015:SF1">
    <property type="entry name" value="OPINE DEHYDROGENASE DOMAIN-CONTAINING PROTEIN"/>
    <property type="match status" value="1"/>
</dbReference>
<dbReference type="PROSITE" id="PS51257">
    <property type="entry name" value="PROKAR_LIPOPROTEIN"/>
    <property type="match status" value="1"/>
</dbReference>
<dbReference type="PANTHER" id="PTHR38015">
    <property type="entry name" value="BLR6086 PROTEIN"/>
    <property type="match status" value="1"/>
</dbReference>
<evidence type="ECO:0000259" key="3">
    <source>
        <dbReference type="Pfam" id="PF01134"/>
    </source>
</evidence>
<comment type="caution">
    <text evidence="5">The sequence shown here is derived from an EMBL/GenBank/DDBJ whole genome shotgun (WGS) entry which is preliminary data.</text>
</comment>
<protein>
    <submittedName>
        <fullName evidence="5">Dehydrogenase</fullName>
    </submittedName>
</protein>
<dbReference type="GO" id="GO:0016491">
    <property type="term" value="F:oxidoreductase activity"/>
    <property type="evidence" value="ECO:0007669"/>
    <property type="project" value="UniProtKB-KW"/>
</dbReference>
<dbReference type="OrthoDB" id="7328149at2"/>
<gene>
    <name evidence="5" type="ORF">EKG39_20655</name>
</gene>
<evidence type="ECO:0000313" key="5">
    <source>
        <dbReference type="EMBL" id="RTR27246.1"/>
    </source>
</evidence>
<proteinExistence type="predicted"/>
<feature type="domain" description="MnmG N-terminal" evidence="3">
    <location>
        <begin position="2"/>
        <end position="49"/>
    </location>
</feature>
<evidence type="ECO:0000256" key="2">
    <source>
        <dbReference type="ARBA" id="ARBA00023002"/>
    </source>
</evidence>
<dbReference type="AlphaFoldDB" id="A0A3S0JR75"/>
<dbReference type="EMBL" id="RXNV01000017">
    <property type="protein sequence ID" value="RTR27246.1"/>
    <property type="molecule type" value="Genomic_DNA"/>
</dbReference>
<reference evidence="5 6" key="1">
    <citation type="submission" date="2018-12" db="EMBL/GenBank/DDBJ databases">
        <authorList>
            <person name="Yu L."/>
        </authorList>
    </citation>
    <scope>NUCLEOTIDE SEQUENCE [LARGE SCALE GENOMIC DNA]</scope>
    <source>
        <strain evidence="5 6">HAW-EB5</strain>
    </source>
</reference>
<feature type="domain" description="Opine dehydrogenase" evidence="4">
    <location>
        <begin position="199"/>
        <end position="349"/>
    </location>
</feature>
<dbReference type="Pfam" id="PF02317">
    <property type="entry name" value="Octopine_DH"/>
    <property type="match status" value="1"/>
</dbReference>
<keyword evidence="6" id="KW-1185">Reference proteome</keyword>
<dbReference type="Proteomes" id="UP000282060">
    <property type="component" value="Unassembled WGS sequence"/>
</dbReference>
<keyword evidence="2" id="KW-0560">Oxidoreductase</keyword>